<feature type="transmembrane region" description="Helical" evidence="8">
    <location>
        <begin position="361"/>
        <end position="383"/>
    </location>
</feature>
<evidence type="ECO:0000313" key="11">
    <source>
        <dbReference type="Proteomes" id="UP000612746"/>
    </source>
</evidence>
<dbReference type="InterPro" id="IPR020846">
    <property type="entry name" value="MFS_dom"/>
</dbReference>
<feature type="transmembrane region" description="Helical" evidence="8">
    <location>
        <begin position="113"/>
        <end position="133"/>
    </location>
</feature>
<feature type="non-terminal residue" evidence="10">
    <location>
        <position position="541"/>
    </location>
</feature>
<dbReference type="SUPFAM" id="SSF103473">
    <property type="entry name" value="MFS general substrate transporter"/>
    <property type="match status" value="1"/>
</dbReference>
<comment type="caution">
    <text evidence="10">The sequence shown here is derived from an EMBL/GenBank/DDBJ whole genome shotgun (WGS) entry which is preliminary data.</text>
</comment>
<evidence type="ECO:0000256" key="7">
    <source>
        <dbReference type="RuleBase" id="RU003346"/>
    </source>
</evidence>
<dbReference type="InterPro" id="IPR005828">
    <property type="entry name" value="MFS_sugar_transport-like"/>
</dbReference>
<dbReference type="InterPro" id="IPR050360">
    <property type="entry name" value="MFS_Sugar_Transporters"/>
</dbReference>
<dbReference type="PROSITE" id="PS00216">
    <property type="entry name" value="SUGAR_TRANSPORT_1"/>
    <property type="match status" value="2"/>
</dbReference>
<accession>A0A8H7UIY8</accession>
<evidence type="ECO:0000256" key="5">
    <source>
        <dbReference type="ARBA" id="ARBA00022989"/>
    </source>
</evidence>
<evidence type="ECO:0000259" key="9">
    <source>
        <dbReference type="PROSITE" id="PS50850"/>
    </source>
</evidence>
<dbReference type="EMBL" id="JAEPRA010000009">
    <property type="protein sequence ID" value="KAG2180744.1"/>
    <property type="molecule type" value="Genomic_DNA"/>
</dbReference>
<dbReference type="InterPro" id="IPR005829">
    <property type="entry name" value="Sugar_transporter_CS"/>
</dbReference>
<feature type="transmembrane region" description="Helical" evidence="8">
    <location>
        <begin position="139"/>
        <end position="156"/>
    </location>
</feature>
<feature type="transmembrane region" description="Helical" evidence="8">
    <location>
        <begin position="82"/>
        <end position="101"/>
    </location>
</feature>
<dbReference type="PANTHER" id="PTHR48022:SF35">
    <property type="entry name" value="MAJOR FACILITATOR SUPERFAMILY (MFS) PROFILE DOMAIN-CONTAINING PROTEIN"/>
    <property type="match status" value="1"/>
</dbReference>
<evidence type="ECO:0000256" key="3">
    <source>
        <dbReference type="ARBA" id="ARBA00022448"/>
    </source>
</evidence>
<sequence>SENSINKKHPYPRPTSLLRSIVFTNNLHLIMFKVTNVYVIGLFATIGGLLFGCDISSMSGLVSNQTYMDYFGVADSPAKAGAVVAVMSAGSFVGALVAGVLSDKLGRKETILIAAICWIVGSTLMCAAQNLGMLIVGRIINGFAVGGASMVVPVYQSEIAPRNIRGRIVSFQQWAITWGILIQYLVQYGCSYVPGADTGNTAVFRIPWGIQMIWGIGLAIFILGFPQSPRWLADKDRWDECLVVLADLHAGGDTNNEEVQFEYREIQAAVKFDREQGANSYAECFKQGYAGRTILGMCIQMWSQLTGMNVMMYYITFVFQGAGLQGNTANLTASLVQYILNVLMTIPAILYLDRWGRRPTLIYGAAAMSIFLFIVGAIMGGRGHAVVTDNPSVNWSLDPSDKASSIALIVMIYLFVCSFATSWGPCSWTYPAEIFPLRIRSKAVALATATNWAFNTGLAEWAPPMMEAIQYKAYFFYACMNLAACIHVYFACPETKGRTLEEVDVLFNSGIPAWKSSHVATEELAAKIEHTDNEKPVDVTA</sequence>
<name>A0A8H7UIY8_9FUNG</name>
<dbReference type="InterPro" id="IPR003663">
    <property type="entry name" value="Sugar/inositol_transpt"/>
</dbReference>
<dbReference type="InterPro" id="IPR036259">
    <property type="entry name" value="MFS_trans_sf"/>
</dbReference>
<keyword evidence="3 7" id="KW-0813">Transport</keyword>
<organism evidence="10 11">
    <name type="scientific">Umbelopsis vinacea</name>
    <dbReference type="NCBI Taxonomy" id="44442"/>
    <lineage>
        <taxon>Eukaryota</taxon>
        <taxon>Fungi</taxon>
        <taxon>Fungi incertae sedis</taxon>
        <taxon>Mucoromycota</taxon>
        <taxon>Mucoromycotina</taxon>
        <taxon>Umbelopsidomycetes</taxon>
        <taxon>Umbelopsidales</taxon>
        <taxon>Umbelopsidaceae</taxon>
        <taxon>Umbelopsis</taxon>
    </lineage>
</organism>
<dbReference type="Pfam" id="PF00083">
    <property type="entry name" value="Sugar_tr"/>
    <property type="match status" value="1"/>
</dbReference>
<gene>
    <name evidence="10" type="ORF">INT44_003751</name>
</gene>
<reference evidence="10" key="1">
    <citation type="submission" date="2020-12" db="EMBL/GenBank/DDBJ databases">
        <title>Metabolic potential, ecology and presence of endohyphal bacteria is reflected in genomic diversity of Mucoromycotina.</title>
        <authorList>
            <person name="Muszewska A."/>
            <person name="Okrasinska A."/>
            <person name="Steczkiewicz K."/>
            <person name="Drgas O."/>
            <person name="Orlowska M."/>
            <person name="Perlinska-Lenart U."/>
            <person name="Aleksandrzak-Piekarczyk T."/>
            <person name="Szatraj K."/>
            <person name="Zielenkiewicz U."/>
            <person name="Pilsyk S."/>
            <person name="Malc E."/>
            <person name="Mieczkowski P."/>
            <person name="Kruszewska J.S."/>
            <person name="Biernat P."/>
            <person name="Pawlowska J."/>
        </authorList>
    </citation>
    <scope>NUCLEOTIDE SEQUENCE</scope>
    <source>
        <strain evidence="10">WA0000051536</strain>
    </source>
</reference>
<dbReference type="OrthoDB" id="4142200at2759"/>
<dbReference type="PROSITE" id="PS50850">
    <property type="entry name" value="MFS"/>
    <property type="match status" value="1"/>
</dbReference>
<keyword evidence="4 8" id="KW-0812">Transmembrane</keyword>
<feature type="transmembrane region" description="Helical" evidence="8">
    <location>
        <begin position="403"/>
        <end position="423"/>
    </location>
</feature>
<feature type="transmembrane region" description="Helical" evidence="8">
    <location>
        <begin position="37"/>
        <end position="62"/>
    </location>
</feature>
<evidence type="ECO:0000256" key="1">
    <source>
        <dbReference type="ARBA" id="ARBA00004141"/>
    </source>
</evidence>
<dbReference type="CDD" id="cd17356">
    <property type="entry name" value="MFS_HXT"/>
    <property type="match status" value="1"/>
</dbReference>
<evidence type="ECO:0000256" key="4">
    <source>
        <dbReference type="ARBA" id="ARBA00022692"/>
    </source>
</evidence>
<feature type="domain" description="Major facilitator superfamily (MFS) profile" evidence="9">
    <location>
        <begin position="40"/>
        <end position="496"/>
    </location>
</feature>
<keyword evidence="5 8" id="KW-1133">Transmembrane helix</keyword>
<dbReference type="FunFam" id="1.20.1250.20:FF:000026">
    <property type="entry name" value="MFS quinate transporter QutD"/>
    <property type="match status" value="1"/>
</dbReference>
<dbReference type="PRINTS" id="PR00171">
    <property type="entry name" value="SUGRTRNSPORT"/>
</dbReference>
<keyword evidence="6 8" id="KW-0472">Membrane</keyword>
<dbReference type="GO" id="GO:0016020">
    <property type="term" value="C:membrane"/>
    <property type="evidence" value="ECO:0007669"/>
    <property type="project" value="UniProtKB-SubCell"/>
</dbReference>
<evidence type="ECO:0000313" key="10">
    <source>
        <dbReference type="EMBL" id="KAG2180744.1"/>
    </source>
</evidence>
<feature type="transmembrane region" description="Helical" evidence="8">
    <location>
        <begin position="294"/>
        <end position="315"/>
    </location>
</feature>
<dbReference type="PROSITE" id="PS00217">
    <property type="entry name" value="SUGAR_TRANSPORT_2"/>
    <property type="match status" value="1"/>
</dbReference>
<comment type="similarity">
    <text evidence="2 7">Belongs to the major facilitator superfamily. Sugar transporter (TC 2.A.1.1) family.</text>
</comment>
<dbReference type="GO" id="GO:0005351">
    <property type="term" value="F:carbohydrate:proton symporter activity"/>
    <property type="evidence" value="ECO:0007669"/>
    <property type="project" value="TreeGrafter"/>
</dbReference>
<keyword evidence="11" id="KW-1185">Reference proteome</keyword>
<feature type="transmembrane region" description="Helical" evidence="8">
    <location>
        <begin position="335"/>
        <end position="352"/>
    </location>
</feature>
<evidence type="ECO:0000256" key="2">
    <source>
        <dbReference type="ARBA" id="ARBA00010992"/>
    </source>
</evidence>
<feature type="transmembrane region" description="Helical" evidence="8">
    <location>
        <begin position="206"/>
        <end position="225"/>
    </location>
</feature>
<evidence type="ECO:0000256" key="6">
    <source>
        <dbReference type="ARBA" id="ARBA00023136"/>
    </source>
</evidence>
<comment type="subcellular location">
    <subcellularLocation>
        <location evidence="1">Membrane</location>
        <topology evidence="1">Multi-pass membrane protein</topology>
    </subcellularLocation>
</comment>
<proteinExistence type="inferred from homology"/>
<feature type="transmembrane region" description="Helical" evidence="8">
    <location>
        <begin position="168"/>
        <end position="186"/>
    </location>
</feature>
<protein>
    <recommendedName>
        <fullName evidence="9">Major facilitator superfamily (MFS) profile domain-containing protein</fullName>
    </recommendedName>
</protein>
<dbReference type="AlphaFoldDB" id="A0A8H7UIY8"/>
<dbReference type="PANTHER" id="PTHR48022">
    <property type="entry name" value="PLASTIDIC GLUCOSE TRANSPORTER 4"/>
    <property type="match status" value="1"/>
</dbReference>
<dbReference type="Gene3D" id="1.20.1250.20">
    <property type="entry name" value="MFS general substrate transporter like domains"/>
    <property type="match status" value="1"/>
</dbReference>
<feature type="transmembrane region" description="Helical" evidence="8">
    <location>
        <begin position="474"/>
        <end position="492"/>
    </location>
</feature>
<dbReference type="NCBIfam" id="TIGR00879">
    <property type="entry name" value="SP"/>
    <property type="match status" value="1"/>
</dbReference>
<dbReference type="Proteomes" id="UP000612746">
    <property type="component" value="Unassembled WGS sequence"/>
</dbReference>
<evidence type="ECO:0000256" key="8">
    <source>
        <dbReference type="SAM" id="Phobius"/>
    </source>
</evidence>